<dbReference type="EMBL" id="GG662527">
    <property type="protein sequence ID" value="EAS02694.1"/>
    <property type="molecule type" value="Genomic_DNA"/>
</dbReference>
<reference evidence="2" key="1">
    <citation type="journal article" date="2006" name="PLoS Biol.">
        <title>Macronuclear genome sequence of the ciliate Tetrahymena thermophila, a model eukaryote.</title>
        <authorList>
            <person name="Eisen J.A."/>
            <person name="Coyne R.S."/>
            <person name="Wu M."/>
            <person name="Wu D."/>
            <person name="Thiagarajan M."/>
            <person name="Wortman J.R."/>
            <person name="Badger J.H."/>
            <person name="Ren Q."/>
            <person name="Amedeo P."/>
            <person name="Jones K.M."/>
            <person name="Tallon L.J."/>
            <person name="Delcher A.L."/>
            <person name="Salzberg S.L."/>
            <person name="Silva J.C."/>
            <person name="Haas B.J."/>
            <person name="Majoros W.H."/>
            <person name="Farzad M."/>
            <person name="Carlton J.M."/>
            <person name="Smith R.K. Jr."/>
            <person name="Garg J."/>
            <person name="Pearlman R.E."/>
            <person name="Karrer K.M."/>
            <person name="Sun L."/>
            <person name="Manning G."/>
            <person name="Elde N.C."/>
            <person name="Turkewitz A.P."/>
            <person name="Asai D.J."/>
            <person name="Wilkes D.E."/>
            <person name="Wang Y."/>
            <person name="Cai H."/>
            <person name="Collins K."/>
            <person name="Stewart B.A."/>
            <person name="Lee S.R."/>
            <person name="Wilamowska K."/>
            <person name="Weinberg Z."/>
            <person name="Ruzzo W.L."/>
            <person name="Wloga D."/>
            <person name="Gaertig J."/>
            <person name="Frankel J."/>
            <person name="Tsao C.-C."/>
            <person name="Gorovsky M.A."/>
            <person name="Keeling P.J."/>
            <person name="Waller R.F."/>
            <person name="Patron N.J."/>
            <person name="Cherry J.M."/>
            <person name="Stover N.A."/>
            <person name="Krieger C.J."/>
            <person name="del Toro C."/>
            <person name="Ryder H.F."/>
            <person name="Williamson S.C."/>
            <person name="Barbeau R.A."/>
            <person name="Hamilton E.P."/>
            <person name="Orias E."/>
        </authorList>
    </citation>
    <scope>NUCLEOTIDE SEQUENCE [LARGE SCALE GENOMIC DNA]</scope>
    <source>
        <strain evidence="2">SB210</strain>
    </source>
</reference>
<dbReference type="AlphaFoldDB" id="I7MH84"/>
<gene>
    <name evidence="1" type="ORF">TTHERM_00580370</name>
</gene>
<dbReference type="Proteomes" id="UP000009168">
    <property type="component" value="Unassembled WGS sequence"/>
</dbReference>
<keyword evidence="2" id="KW-1185">Reference proteome</keyword>
<dbReference type="GeneID" id="7826647"/>
<dbReference type="InParanoid" id="I7MH84"/>
<proteinExistence type="predicted"/>
<dbReference type="KEGG" id="tet:TTHERM_00580370"/>
<name>I7MH84_TETTS</name>
<accession>I7MH84</accession>
<evidence type="ECO:0000313" key="1">
    <source>
        <dbReference type="EMBL" id="EAS02694.1"/>
    </source>
</evidence>
<dbReference type="HOGENOM" id="CLU_1910865_0_0_1"/>
<sequence length="133" mass="15693">MESKNLSNKFNKNQITQLLNETLPVYMQFELKYNRKPVTVGTNFTFDKVNQKIQQRFPTIKIKVDLITQKKLDKIYEGIVEIIKSGKETAMIFKNVVDVEFVKIYFHPYDLKEASLIQTKNNINIIMLVFNQE</sequence>
<protein>
    <submittedName>
        <fullName evidence="1">Uncharacterized protein</fullName>
    </submittedName>
</protein>
<dbReference type="RefSeq" id="XP_001022939.1">
    <property type="nucleotide sequence ID" value="XM_001022939.1"/>
</dbReference>
<organism evidence="1 2">
    <name type="scientific">Tetrahymena thermophila (strain SB210)</name>
    <dbReference type="NCBI Taxonomy" id="312017"/>
    <lineage>
        <taxon>Eukaryota</taxon>
        <taxon>Sar</taxon>
        <taxon>Alveolata</taxon>
        <taxon>Ciliophora</taxon>
        <taxon>Intramacronucleata</taxon>
        <taxon>Oligohymenophorea</taxon>
        <taxon>Hymenostomatida</taxon>
        <taxon>Tetrahymenina</taxon>
        <taxon>Tetrahymenidae</taxon>
        <taxon>Tetrahymena</taxon>
    </lineage>
</organism>
<evidence type="ECO:0000313" key="2">
    <source>
        <dbReference type="Proteomes" id="UP000009168"/>
    </source>
</evidence>